<evidence type="ECO:0000313" key="15">
    <source>
        <dbReference type="EMBL" id="AES67891.2"/>
    </source>
</evidence>
<evidence type="ECO:0000256" key="6">
    <source>
        <dbReference type="ARBA" id="ARBA00022737"/>
    </source>
</evidence>
<dbReference type="SUPFAM" id="SSF56112">
    <property type="entry name" value="Protein kinase-like (PK-like)"/>
    <property type="match status" value="1"/>
</dbReference>
<accession>G7IHW2</accession>
<dbReference type="SMART" id="SM00220">
    <property type="entry name" value="S_TKc"/>
    <property type="match status" value="1"/>
</dbReference>
<dbReference type="eggNOG" id="ENOG502QQCZ">
    <property type="taxonomic scope" value="Eukaryota"/>
</dbReference>
<evidence type="ECO:0000256" key="10">
    <source>
        <dbReference type="ARBA" id="ARBA00022989"/>
    </source>
</evidence>
<evidence type="ECO:0000256" key="4">
    <source>
        <dbReference type="ARBA" id="ARBA00022692"/>
    </source>
</evidence>
<evidence type="ECO:0000256" key="11">
    <source>
        <dbReference type="ARBA" id="ARBA00023136"/>
    </source>
</evidence>
<accession>A0A0C3V947</accession>
<dbReference type="SUPFAM" id="SSF52058">
    <property type="entry name" value="L domain-like"/>
    <property type="match status" value="1"/>
</dbReference>
<proteinExistence type="predicted"/>
<gene>
    <name evidence="15" type="ordered locus">MTR_2g100470</name>
</gene>
<dbReference type="PROSITE" id="PS00107">
    <property type="entry name" value="PROTEIN_KINASE_ATP"/>
    <property type="match status" value="1"/>
</dbReference>
<evidence type="ECO:0000256" key="3">
    <source>
        <dbReference type="ARBA" id="ARBA00022679"/>
    </source>
</evidence>
<keyword evidence="10 13" id="KW-1133">Transmembrane helix</keyword>
<reference evidence="15 17" key="2">
    <citation type="journal article" date="2014" name="BMC Genomics">
        <title>An improved genome release (version Mt4.0) for the model legume Medicago truncatula.</title>
        <authorList>
            <person name="Tang H."/>
            <person name="Krishnakumar V."/>
            <person name="Bidwell S."/>
            <person name="Rosen B."/>
            <person name="Chan A."/>
            <person name="Zhou S."/>
            <person name="Gentzbittel L."/>
            <person name="Childs K.L."/>
            <person name="Yandell M."/>
            <person name="Gundlach H."/>
            <person name="Mayer K.F."/>
            <person name="Schwartz D.C."/>
            <person name="Town C.D."/>
        </authorList>
    </citation>
    <scope>GENOME REANNOTATION</scope>
    <source>
        <strain evidence="16 17">cv. Jemalong A17</strain>
    </source>
</reference>
<dbReference type="PaxDb" id="3880-AES67891"/>
<dbReference type="EMBL" id="CM001218">
    <property type="protein sequence ID" value="AES67891.2"/>
    <property type="molecule type" value="Genomic_DNA"/>
</dbReference>
<keyword evidence="3" id="KW-0808">Transferase</keyword>
<evidence type="ECO:0000259" key="14">
    <source>
        <dbReference type="PROSITE" id="PS50011"/>
    </source>
</evidence>
<keyword evidence="6" id="KW-0677">Repeat</keyword>
<keyword evidence="8 15" id="KW-0418">Kinase</keyword>
<dbReference type="Gene3D" id="3.30.200.20">
    <property type="entry name" value="Phosphorylase Kinase, domain 1"/>
    <property type="match status" value="1"/>
</dbReference>
<keyword evidence="15" id="KW-0675">Receptor</keyword>
<dbReference type="Proteomes" id="UP000002051">
    <property type="component" value="Chromosome 2"/>
</dbReference>
<evidence type="ECO:0000256" key="12">
    <source>
        <dbReference type="PROSITE-ProRule" id="PRU10141"/>
    </source>
</evidence>
<dbReference type="InterPro" id="IPR000719">
    <property type="entry name" value="Prot_kinase_dom"/>
</dbReference>
<sequence length="761" mass="85571">MLRSLELTFSSLAGFISIDCGLVDEPNYTDEITSIYYTSDVNFTDTGVSNNISSKHKASLKRQFWNVRNFPEGTRNCYTLFVSQGSSKKYLLRASFVYGNYDGKDSLPEFDIYLGTKWWESVVFEDSSGVITKEIIYAASSDYVHVCMFNTGKGTPFISVLELRVLNSDAYLFNSLELLARFDVGTKGGKEIRYPDDIYDRTWTSYNSIDWEKIDSSLTMDQRAPPFNFLMAPPSTVMRTTAIPANASDNMEYSFLPKYNASTYYVYMYFAEIQKIQANQIREFNIFVNGELLNSDPINTVYLQNLYYLSVISETKLEHWFNKTSRSTLPPLFNAVEIYTAKDFLQSETYQTDVNAILNVKSTYGIKRNWQGDPCTPVSYLWNGLNCSYVGTDSPRIIYLNLTSSGLIGTIASGISNLKDLSDNNLTGAVPDFLSQLRFLRVLNLEGNQLAGSIPVQLLVRSENSMLESNFGRNPNLCTSGSCNKRNRNKVLVPLVTSLGGAFITLAVAMISFRIYYKRHRGSKLGAYSRIKQELESKKQEFSYEEVLSITRNFEKVVGKGASGTVYHGWIDHNTEVAVKMLSSSSAQGYLQFQAEAKLFAVVHHKYLTGLIGFCDDGTNMALIYEYMSNGDLAKHLSDINENILSWNQRLQIAVDAAEGLEYLHHGCIPPIVHRDVKSKNILLNEKLQGKLADFGLSKMFPNEDDTHVLTVVAGTPGYLDPDFGVVLLEIITGQPAAITKSEEKIHIVQWVGSMVLERDV</sequence>
<dbReference type="InterPro" id="IPR024788">
    <property type="entry name" value="Malectin-like_Carb-bd_dom"/>
</dbReference>
<keyword evidence="17" id="KW-1185">Reference proteome</keyword>
<evidence type="ECO:0000256" key="13">
    <source>
        <dbReference type="SAM" id="Phobius"/>
    </source>
</evidence>
<dbReference type="InterPro" id="IPR011009">
    <property type="entry name" value="Kinase-like_dom_sf"/>
</dbReference>
<keyword evidence="2" id="KW-0433">Leucine-rich repeat</keyword>
<dbReference type="Pfam" id="PF12819">
    <property type="entry name" value="Malectin_like"/>
    <property type="match status" value="1"/>
</dbReference>
<dbReference type="FunFam" id="3.80.10.10:FF:000129">
    <property type="entry name" value="Leucine-rich repeat receptor-like kinase"/>
    <property type="match status" value="1"/>
</dbReference>
<feature type="binding site" evidence="12">
    <location>
        <position position="580"/>
    </location>
    <ligand>
        <name>ATP</name>
        <dbReference type="ChEBI" id="CHEBI:30616"/>
    </ligand>
</feature>
<dbReference type="GO" id="GO:0016020">
    <property type="term" value="C:membrane"/>
    <property type="evidence" value="ECO:0007669"/>
    <property type="project" value="UniProtKB-SubCell"/>
</dbReference>
<keyword evidence="9 12" id="KW-0067">ATP-binding</keyword>
<dbReference type="AlphaFoldDB" id="G7IHW2"/>
<reference evidence="15 17" key="1">
    <citation type="journal article" date="2011" name="Nature">
        <title>The Medicago genome provides insight into the evolution of rhizobial symbioses.</title>
        <authorList>
            <person name="Young N.D."/>
            <person name="Debelle F."/>
            <person name="Oldroyd G.E."/>
            <person name="Geurts R."/>
            <person name="Cannon S.B."/>
            <person name="Udvardi M.K."/>
            <person name="Benedito V.A."/>
            <person name="Mayer K.F."/>
            <person name="Gouzy J."/>
            <person name="Schoof H."/>
            <person name="Van de Peer Y."/>
            <person name="Proost S."/>
            <person name="Cook D.R."/>
            <person name="Meyers B.C."/>
            <person name="Spannagl M."/>
            <person name="Cheung F."/>
            <person name="De Mita S."/>
            <person name="Krishnakumar V."/>
            <person name="Gundlach H."/>
            <person name="Zhou S."/>
            <person name="Mudge J."/>
            <person name="Bharti A.K."/>
            <person name="Murray J.D."/>
            <person name="Naoumkina M.A."/>
            <person name="Rosen B."/>
            <person name="Silverstein K.A."/>
            <person name="Tang H."/>
            <person name="Rombauts S."/>
            <person name="Zhao P.X."/>
            <person name="Zhou P."/>
            <person name="Barbe V."/>
            <person name="Bardou P."/>
            <person name="Bechner M."/>
            <person name="Bellec A."/>
            <person name="Berger A."/>
            <person name="Berges H."/>
            <person name="Bidwell S."/>
            <person name="Bisseling T."/>
            <person name="Choisne N."/>
            <person name="Couloux A."/>
            <person name="Denny R."/>
            <person name="Deshpande S."/>
            <person name="Dai X."/>
            <person name="Doyle J.J."/>
            <person name="Dudez A.M."/>
            <person name="Farmer A.D."/>
            <person name="Fouteau S."/>
            <person name="Franken C."/>
            <person name="Gibelin C."/>
            <person name="Gish J."/>
            <person name="Goldstein S."/>
            <person name="Gonzalez A.J."/>
            <person name="Green P.J."/>
            <person name="Hallab A."/>
            <person name="Hartog M."/>
            <person name="Hua A."/>
            <person name="Humphray S.J."/>
            <person name="Jeong D.H."/>
            <person name="Jing Y."/>
            <person name="Jocker A."/>
            <person name="Kenton S.M."/>
            <person name="Kim D.J."/>
            <person name="Klee K."/>
            <person name="Lai H."/>
            <person name="Lang C."/>
            <person name="Lin S."/>
            <person name="Macmil S.L."/>
            <person name="Magdelenat G."/>
            <person name="Matthews L."/>
            <person name="McCorrison J."/>
            <person name="Monaghan E.L."/>
            <person name="Mun J.H."/>
            <person name="Najar F.Z."/>
            <person name="Nicholson C."/>
            <person name="Noirot C."/>
            <person name="O'Bleness M."/>
            <person name="Paule C.R."/>
            <person name="Poulain J."/>
            <person name="Prion F."/>
            <person name="Qin B."/>
            <person name="Qu C."/>
            <person name="Retzel E.F."/>
            <person name="Riddle C."/>
            <person name="Sallet E."/>
            <person name="Samain S."/>
            <person name="Samson N."/>
            <person name="Sanders I."/>
            <person name="Saurat O."/>
            <person name="Scarpelli C."/>
            <person name="Schiex T."/>
            <person name="Segurens B."/>
            <person name="Severin A.J."/>
            <person name="Sherrier D.J."/>
            <person name="Shi R."/>
            <person name="Sims S."/>
            <person name="Singer S.R."/>
            <person name="Sinharoy S."/>
            <person name="Sterck L."/>
            <person name="Viollet A."/>
            <person name="Wang B.B."/>
            <person name="Wang K."/>
            <person name="Wang M."/>
            <person name="Wang X."/>
            <person name="Warfsmann J."/>
            <person name="Weissenbach J."/>
            <person name="White D.D."/>
            <person name="White J.D."/>
            <person name="Wiley G.B."/>
            <person name="Wincker P."/>
            <person name="Xing Y."/>
            <person name="Yang L."/>
            <person name="Yao Z."/>
            <person name="Ying F."/>
            <person name="Zhai J."/>
            <person name="Zhou L."/>
            <person name="Zuber A."/>
            <person name="Denarie J."/>
            <person name="Dixon R.A."/>
            <person name="May G.D."/>
            <person name="Schwartz D.C."/>
            <person name="Rogers J."/>
            <person name="Quetier F."/>
            <person name="Town C.D."/>
            <person name="Roe B.A."/>
        </authorList>
    </citation>
    <scope>NUCLEOTIDE SEQUENCE [LARGE SCALE GENOMIC DNA]</scope>
    <source>
        <strain evidence="15">A17</strain>
        <strain evidence="16 17">cv. Jemalong A17</strain>
    </source>
</reference>
<evidence type="ECO:0000313" key="16">
    <source>
        <dbReference type="EnsemblPlants" id="AES67891"/>
    </source>
</evidence>
<evidence type="ECO:0000256" key="8">
    <source>
        <dbReference type="ARBA" id="ARBA00022777"/>
    </source>
</evidence>
<keyword evidence="5" id="KW-0732">Signal</keyword>
<dbReference type="Gene3D" id="2.60.120.430">
    <property type="entry name" value="Galactose-binding lectin"/>
    <property type="match status" value="1"/>
</dbReference>
<keyword evidence="7 12" id="KW-0547">Nucleotide-binding</keyword>
<evidence type="ECO:0000313" key="17">
    <source>
        <dbReference type="Proteomes" id="UP000002051"/>
    </source>
</evidence>
<keyword evidence="11 13" id="KW-0472">Membrane</keyword>
<dbReference type="InterPro" id="IPR017441">
    <property type="entry name" value="Protein_kinase_ATP_BS"/>
</dbReference>
<dbReference type="Gene3D" id="3.80.10.10">
    <property type="entry name" value="Ribonuclease Inhibitor"/>
    <property type="match status" value="1"/>
</dbReference>
<comment type="subcellular location">
    <subcellularLocation>
        <location evidence="1">Membrane</location>
        <topology evidence="1">Single-pass membrane protein</topology>
    </subcellularLocation>
</comment>
<dbReference type="InterPro" id="IPR008271">
    <property type="entry name" value="Ser/Thr_kinase_AS"/>
</dbReference>
<dbReference type="PANTHER" id="PTHR45631:SF197">
    <property type="entry name" value="TYROSINE KINASE FAMILY PROTEIN"/>
    <property type="match status" value="1"/>
</dbReference>
<dbReference type="GO" id="GO:0005524">
    <property type="term" value="F:ATP binding"/>
    <property type="evidence" value="ECO:0007669"/>
    <property type="project" value="UniProtKB-UniRule"/>
</dbReference>
<name>G7IHW2_MEDTR</name>
<evidence type="ECO:0000256" key="2">
    <source>
        <dbReference type="ARBA" id="ARBA00022614"/>
    </source>
</evidence>
<dbReference type="Gene3D" id="1.10.510.10">
    <property type="entry name" value="Transferase(Phosphotransferase) domain 1"/>
    <property type="match status" value="1"/>
</dbReference>
<dbReference type="HOGENOM" id="CLU_000288_41_1_1"/>
<dbReference type="EnsemblPlants" id="AES67891">
    <property type="protein sequence ID" value="AES67891"/>
    <property type="gene ID" value="MTR_2g100470"/>
</dbReference>
<evidence type="ECO:0000256" key="9">
    <source>
        <dbReference type="ARBA" id="ARBA00022840"/>
    </source>
</evidence>
<organism evidence="15 17">
    <name type="scientific">Medicago truncatula</name>
    <name type="common">Barrel medic</name>
    <name type="synonym">Medicago tribuloides</name>
    <dbReference type="NCBI Taxonomy" id="3880"/>
    <lineage>
        <taxon>Eukaryota</taxon>
        <taxon>Viridiplantae</taxon>
        <taxon>Streptophyta</taxon>
        <taxon>Embryophyta</taxon>
        <taxon>Tracheophyta</taxon>
        <taxon>Spermatophyta</taxon>
        <taxon>Magnoliopsida</taxon>
        <taxon>eudicotyledons</taxon>
        <taxon>Gunneridae</taxon>
        <taxon>Pentapetalae</taxon>
        <taxon>rosids</taxon>
        <taxon>fabids</taxon>
        <taxon>Fabales</taxon>
        <taxon>Fabaceae</taxon>
        <taxon>Papilionoideae</taxon>
        <taxon>50 kb inversion clade</taxon>
        <taxon>NPAAA clade</taxon>
        <taxon>Hologalegina</taxon>
        <taxon>IRL clade</taxon>
        <taxon>Trifolieae</taxon>
        <taxon>Medicago</taxon>
    </lineage>
</organism>
<dbReference type="PROSITE" id="PS00108">
    <property type="entry name" value="PROTEIN_KINASE_ST"/>
    <property type="match status" value="1"/>
</dbReference>
<feature type="transmembrane region" description="Helical" evidence="13">
    <location>
        <begin position="491"/>
        <end position="517"/>
    </location>
</feature>
<dbReference type="InterPro" id="IPR032675">
    <property type="entry name" value="LRR_dom_sf"/>
</dbReference>
<dbReference type="Pfam" id="PF00069">
    <property type="entry name" value="Pkinase"/>
    <property type="match status" value="1"/>
</dbReference>
<dbReference type="PROSITE" id="PS50011">
    <property type="entry name" value="PROTEIN_KINASE_DOM"/>
    <property type="match status" value="1"/>
</dbReference>
<protein>
    <submittedName>
        <fullName evidence="15">LRR receptor-like kinase</fullName>
    </submittedName>
</protein>
<dbReference type="GO" id="GO:0004672">
    <property type="term" value="F:protein kinase activity"/>
    <property type="evidence" value="ECO:0007669"/>
    <property type="project" value="InterPro"/>
</dbReference>
<feature type="domain" description="Protein kinase" evidence="14">
    <location>
        <begin position="552"/>
        <end position="761"/>
    </location>
</feature>
<dbReference type="PANTHER" id="PTHR45631">
    <property type="entry name" value="OS07G0107800 PROTEIN-RELATED"/>
    <property type="match status" value="1"/>
</dbReference>
<reference evidence="16" key="3">
    <citation type="submission" date="2015-04" db="UniProtKB">
        <authorList>
            <consortium name="EnsemblPlants"/>
        </authorList>
    </citation>
    <scope>IDENTIFICATION</scope>
    <source>
        <strain evidence="16">cv. Jemalong A17</strain>
    </source>
</reference>
<evidence type="ECO:0000256" key="7">
    <source>
        <dbReference type="ARBA" id="ARBA00022741"/>
    </source>
</evidence>
<evidence type="ECO:0000256" key="1">
    <source>
        <dbReference type="ARBA" id="ARBA00004167"/>
    </source>
</evidence>
<evidence type="ECO:0000256" key="5">
    <source>
        <dbReference type="ARBA" id="ARBA00022729"/>
    </source>
</evidence>
<keyword evidence="4 13" id="KW-0812">Transmembrane</keyword>